<dbReference type="Gene3D" id="2.60.40.2370">
    <property type="entry name" value="NigD-like, C-terminal beta sandwich domain"/>
    <property type="match status" value="1"/>
</dbReference>
<sequence>MIKKSILFLLATVLAACQVDSYDSGDGEYSLLTADFVEAHTSQASAVDYAVTDGGDSLVMQQPLSADWADKADTLYRAILYYDHADGTEVRARSIVQVPVLRPNPPSAFGTVRTDPVDLESVWLSPSGKYLNIGLYVKVGEGGPQGARHTVGLVCDSVGVSQAGGRTAYLRFYHDQGGVPQYYSSKTYVSIGCASLRADSVELAVETYDGTSVRCFRLSEQ</sequence>
<accession>A0A938WLE6</accession>
<reference evidence="2 3" key="1">
    <citation type="journal article" date="2021" name="Sci. Rep.">
        <title>The distribution of antibiotic resistance genes in chicken gut microbiota commensals.</title>
        <authorList>
            <person name="Juricova H."/>
            <person name="Matiasovicova J."/>
            <person name="Kubasova T."/>
            <person name="Cejkova D."/>
            <person name="Rychlik I."/>
        </authorList>
    </citation>
    <scope>NUCLEOTIDE SEQUENCE [LARGE SCALE GENOMIC DNA]</scope>
    <source>
        <strain evidence="2 3">An819</strain>
    </source>
</reference>
<dbReference type="InterPro" id="IPR038143">
    <property type="entry name" value="NigD-like_C_dom_sf"/>
</dbReference>
<dbReference type="EMBL" id="JACJJL010000004">
    <property type="protein sequence ID" value="MBM6660922.1"/>
    <property type="molecule type" value="Genomic_DNA"/>
</dbReference>
<dbReference type="Proteomes" id="UP000764045">
    <property type="component" value="Unassembled WGS sequence"/>
</dbReference>
<name>A0A938WLE6_9BACT</name>
<keyword evidence="3" id="KW-1185">Reference proteome</keyword>
<evidence type="ECO:0000313" key="3">
    <source>
        <dbReference type="Proteomes" id="UP000764045"/>
    </source>
</evidence>
<organism evidence="2 3">
    <name type="scientific">Marseilla massiliensis</name>
    <dbReference type="NCBI Taxonomy" id="1841864"/>
    <lineage>
        <taxon>Bacteria</taxon>
        <taxon>Pseudomonadati</taxon>
        <taxon>Bacteroidota</taxon>
        <taxon>Bacteroidia</taxon>
        <taxon>Bacteroidales</taxon>
        <taxon>Prevotellaceae</taxon>
        <taxon>Marseilla</taxon>
    </lineage>
</organism>
<feature type="domain" description="NigD-like C-terminal" evidence="1">
    <location>
        <begin position="112"/>
        <end position="209"/>
    </location>
</feature>
<evidence type="ECO:0000259" key="1">
    <source>
        <dbReference type="Pfam" id="PF17415"/>
    </source>
</evidence>
<dbReference type="InterPro" id="IPR035376">
    <property type="entry name" value="NigD_C"/>
</dbReference>
<protein>
    <recommendedName>
        <fullName evidence="1">NigD-like C-terminal domain-containing protein</fullName>
    </recommendedName>
</protein>
<evidence type="ECO:0000313" key="2">
    <source>
        <dbReference type="EMBL" id="MBM6660922.1"/>
    </source>
</evidence>
<dbReference type="Pfam" id="PF17415">
    <property type="entry name" value="NigD_C"/>
    <property type="match status" value="1"/>
</dbReference>
<gene>
    <name evidence="2" type="ORF">H6B30_03985</name>
</gene>
<dbReference type="RefSeq" id="WP_205108144.1">
    <property type="nucleotide sequence ID" value="NZ_JACJJL010000004.1"/>
</dbReference>
<proteinExistence type="predicted"/>
<dbReference type="AlphaFoldDB" id="A0A938WLE6"/>
<comment type="caution">
    <text evidence="2">The sequence shown here is derived from an EMBL/GenBank/DDBJ whole genome shotgun (WGS) entry which is preliminary data.</text>
</comment>
<dbReference type="PROSITE" id="PS51257">
    <property type="entry name" value="PROKAR_LIPOPROTEIN"/>
    <property type="match status" value="1"/>
</dbReference>